<dbReference type="Gene3D" id="3.40.50.360">
    <property type="match status" value="1"/>
</dbReference>
<comment type="similarity">
    <text evidence="2 7">Belongs to the flavodoxin family.</text>
</comment>
<keyword evidence="6 7" id="KW-0249">Electron transport</keyword>
<dbReference type="PROSITE" id="PS00201">
    <property type="entry name" value="FLAVODOXIN"/>
    <property type="match status" value="1"/>
</dbReference>
<comment type="cofactor">
    <cofactor evidence="1 7">
        <name>FMN</name>
        <dbReference type="ChEBI" id="CHEBI:58210"/>
    </cofactor>
</comment>
<sequence>MNKAAIIYWSGTGNTEAMAQAVLEGAQGAGADAKLFTVSEISVDDALGYDVVALGCPAMGDEVLEEGDMEPFFSDMEPKLGGKKIALFGSYDWGDGEWMREWERRVNAAGAKLFQTEGLIVHNEPDEEALKLCKEFGRDMVSF</sequence>
<dbReference type="Proteomes" id="UP000034076">
    <property type="component" value="Unassembled WGS sequence"/>
</dbReference>
<evidence type="ECO:0000256" key="2">
    <source>
        <dbReference type="ARBA" id="ARBA00005267"/>
    </source>
</evidence>
<evidence type="ECO:0000256" key="3">
    <source>
        <dbReference type="ARBA" id="ARBA00022448"/>
    </source>
</evidence>
<dbReference type="GO" id="GO:0010181">
    <property type="term" value="F:FMN binding"/>
    <property type="evidence" value="ECO:0007669"/>
    <property type="project" value="UniProtKB-UniRule"/>
</dbReference>
<evidence type="ECO:0000256" key="1">
    <source>
        <dbReference type="ARBA" id="ARBA00001917"/>
    </source>
</evidence>
<comment type="caution">
    <text evidence="9">The sequence shown here is derived from an EMBL/GenBank/DDBJ whole genome shotgun (WGS) entry which is preliminary data.</text>
</comment>
<evidence type="ECO:0000256" key="4">
    <source>
        <dbReference type="ARBA" id="ARBA00022630"/>
    </source>
</evidence>
<keyword evidence="3 7" id="KW-0813">Transport</keyword>
<name>A0A0M2NL33_9FIRM</name>
<dbReference type="Pfam" id="PF00258">
    <property type="entry name" value="Flavodoxin_1"/>
    <property type="match status" value="1"/>
</dbReference>
<dbReference type="GO" id="GO:0016651">
    <property type="term" value="F:oxidoreductase activity, acting on NAD(P)H"/>
    <property type="evidence" value="ECO:0007669"/>
    <property type="project" value="UniProtKB-ARBA"/>
</dbReference>
<organism evidence="9 10">
    <name type="scientific">Christensenella hongkongensis</name>
    <dbReference type="NCBI Taxonomy" id="270498"/>
    <lineage>
        <taxon>Bacteria</taxon>
        <taxon>Bacillati</taxon>
        <taxon>Bacillota</taxon>
        <taxon>Clostridia</taxon>
        <taxon>Christensenellales</taxon>
        <taxon>Christensenellaceae</taxon>
        <taxon>Christensenella</taxon>
    </lineage>
</organism>
<dbReference type="AlphaFoldDB" id="A0A0M2NL33"/>
<dbReference type="SUPFAM" id="SSF52218">
    <property type="entry name" value="Flavoproteins"/>
    <property type="match status" value="1"/>
</dbReference>
<evidence type="ECO:0000256" key="5">
    <source>
        <dbReference type="ARBA" id="ARBA00022643"/>
    </source>
</evidence>
<evidence type="ECO:0000313" key="10">
    <source>
        <dbReference type="Proteomes" id="UP000034076"/>
    </source>
</evidence>
<dbReference type="PATRIC" id="fig|270498.16.peg.783"/>
<evidence type="ECO:0000256" key="6">
    <source>
        <dbReference type="ARBA" id="ARBA00022982"/>
    </source>
</evidence>
<dbReference type="PROSITE" id="PS50902">
    <property type="entry name" value="FLAVODOXIN_LIKE"/>
    <property type="match status" value="1"/>
</dbReference>
<dbReference type="InterPro" id="IPR008254">
    <property type="entry name" value="Flavodoxin/NO_synth"/>
</dbReference>
<gene>
    <name evidence="9" type="ORF">CHK_1342</name>
</gene>
<keyword evidence="5 7" id="KW-0288">FMN</keyword>
<feature type="domain" description="Flavodoxin-like" evidence="8">
    <location>
        <begin position="4"/>
        <end position="141"/>
    </location>
</feature>
<accession>A0A0M2NL33</accession>
<dbReference type="PANTHER" id="PTHR43717">
    <property type="entry name" value="ANAEROBIC NITRIC OXIDE REDUCTASE FLAVORUBREDOXIN"/>
    <property type="match status" value="1"/>
</dbReference>
<evidence type="ECO:0000256" key="7">
    <source>
        <dbReference type="RuleBase" id="RU367037"/>
    </source>
</evidence>
<protein>
    <recommendedName>
        <fullName evidence="7">Flavodoxin</fullName>
    </recommendedName>
</protein>
<reference evidence="9 10" key="1">
    <citation type="submission" date="2015-04" db="EMBL/GenBank/DDBJ databases">
        <title>Draft genome sequence of bacteremic isolate Catabacter hongkongensis type strain HKU16T.</title>
        <authorList>
            <person name="Lau S.K."/>
            <person name="Teng J.L."/>
            <person name="Huang Y."/>
            <person name="Curreem S.O."/>
            <person name="Tsui S.K."/>
            <person name="Woo P.C."/>
        </authorList>
    </citation>
    <scope>NUCLEOTIDE SEQUENCE [LARGE SCALE GENOMIC DNA]</scope>
    <source>
        <strain evidence="9 10">HKU16</strain>
    </source>
</reference>
<comment type="function">
    <text evidence="7">Low-potential electron donor to a number of redox enzymes.</text>
</comment>
<dbReference type="InterPro" id="IPR001226">
    <property type="entry name" value="Flavodoxin_CS"/>
</dbReference>
<dbReference type="PANTHER" id="PTHR43717:SF1">
    <property type="entry name" value="ANAEROBIC NITRIC OXIDE REDUCTASE FLAVORUBREDOXIN"/>
    <property type="match status" value="1"/>
</dbReference>
<dbReference type="InterPro" id="IPR029039">
    <property type="entry name" value="Flavoprotein-like_sf"/>
</dbReference>
<keyword evidence="4 7" id="KW-0285">Flavoprotein</keyword>
<dbReference type="STRING" id="270498.CHK_1342"/>
<dbReference type="NCBIfam" id="TIGR01753">
    <property type="entry name" value="flav_short"/>
    <property type="match status" value="1"/>
</dbReference>
<dbReference type="InterPro" id="IPR010087">
    <property type="entry name" value="Flav_short"/>
</dbReference>
<keyword evidence="10" id="KW-1185">Reference proteome</keyword>
<dbReference type="EMBL" id="LAYJ01000088">
    <property type="protein sequence ID" value="KKI50955.1"/>
    <property type="molecule type" value="Genomic_DNA"/>
</dbReference>
<dbReference type="RefSeq" id="WP_046443238.1">
    <property type="nucleotide sequence ID" value="NZ_CAUERS010000053.1"/>
</dbReference>
<evidence type="ECO:0000259" key="8">
    <source>
        <dbReference type="PROSITE" id="PS50902"/>
    </source>
</evidence>
<dbReference type="GO" id="GO:0009055">
    <property type="term" value="F:electron transfer activity"/>
    <property type="evidence" value="ECO:0007669"/>
    <property type="project" value="UniProtKB-UniRule"/>
</dbReference>
<evidence type="ECO:0000313" key="9">
    <source>
        <dbReference type="EMBL" id="KKI50955.1"/>
    </source>
</evidence>
<dbReference type="OrthoDB" id="9790745at2"/>
<proteinExistence type="inferred from homology"/>